<reference evidence="7 8" key="1">
    <citation type="submission" date="2018-10" db="EMBL/GenBank/DDBJ databases">
        <title>Falsibacillus sp. genome draft.</title>
        <authorList>
            <person name="Shi S."/>
        </authorList>
    </citation>
    <scope>NUCLEOTIDE SEQUENCE [LARGE SCALE GENOMIC DNA]</scope>
    <source>
        <strain evidence="7 8">GY 10110</strain>
    </source>
</reference>
<dbReference type="AlphaFoldDB" id="A0A3L7JK15"/>
<accession>A0A3L7JK15</accession>
<dbReference type="CDD" id="cd06171">
    <property type="entry name" value="Sigma70_r4"/>
    <property type="match status" value="1"/>
</dbReference>
<dbReference type="Proteomes" id="UP000276770">
    <property type="component" value="Unassembled WGS sequence"/>
</dbReference>
<keyword evidence="2" id="KW-0805">Transcription regulation</keyword>
<evidence type="ECO:0000313" key="7">
    <source>
        <dbReference type="EMBL" id="RLQ91138.1"/>
    </source>
</evidence>
<name>A0A3L7JK15_9BACI</name>
<protein>
    <submittedName>
        <fullName evidence="7">Sigma-70 family RNA polymerase sigma factor</fullName>
    </submittedName>
</protein>
<feature type="domain" description="RNA polymerase sigma-70 region 2" evidence="5">
    <location>
        <begin position="21"/>
        <end position="88"/>
    </location>
</feature>
<dbReference type="PANTHER" id="PTHR43133">
    <property type="entry name" value="RNA POLYMERASE ECF-TYPE SIGMA FACTO"/>
    <property type="match status" value="1"/>
</dbReference>
<evidence type="ECO:0000259" key="5">
    <source>
        <dbReference type="Pfam" id="PF04542"/>
    </source>
</evidence>
<evidence type="ECO:0000256" key="1">
    <source>
        <dbReference type="ARBA" id="ARBA00010641"/>
    </source>
</evidence>
<dbReference type="GO" id="GO:0003677">
    <property type="term" value="F:DNA binding"/>
    <property type="evidence" value="ECO:0007669"/>
    <property type="project" value="InterPro"/>
</dbReference>
<dbReference type="SUPFAM" id="SSF88659">
    <property type="entry name" value="Sigma3 and sigma4 domains of RNA polymerase sigma factors"/>
    <property type="match status" value="1"/>
</dbReference>
<dbReference type="NCBIfam" id="TIGR02937">
    <property type="entry name" value="sigma70-ECF"/>
    <property type="match status" value="1"/>
</dbReference>
<dbReference type="SUPFAM" id="SSF88946">
    <property type="entry name" value="Sigma2 domain of RNA polymerase sigma factors"/>
    <property type="match status" value="1"/>
</dbReference>
<proteinExistence type="inferred from homology"/>
<gene>
    <name evidence="7" type="ORF">D9X91_21260</name>
</gene>
<dbReference type="InterPro" id="IPR036388">
    <property type="entry name" value="WH-like_DNA-bd_sf"/>
</dbReference>
<dbReference type="InterPro" id="IPR014284">
    <property type="entry name" value="RNA_pol_sigma-70_dom"/>
</dbReference>
<dbReference type="GO" id="GO:0016987">
    <property type="term" value="F:sigma factor activity"/>
    <property type="evidence" value="ECO:0007669"/>
    <property type="project" value="UniProtKB-KW"/>
</dbReference>
<dbReference type="InterPro" id="IPR013324">
    <property type="entry name" value="RNA_pol_sigma_r3/r4-like"/>
</dbReference>
<dbReference type="GO" id="GO:0006352">
    <property type="term" value="P:DNA-templated transcription initiation"/>
    <property type="evidence" value="ECO:0007669"/>
    <property type="project" value="InterPro"/>
</dbReference>
<dbReference type="EMBL" id="RCVZ01000024">
    <property type="protein sequence ID" value="RLQ91138.1"/>
    <property type="molecule type" value="Genomic_DNA"/>
</dbReference>
<keyword evidence="4" id="KW-0804">Transcription</keyword>
<evidence type="ECO:0000259" key="6">
    <source>
        <dbReference type="Pfam" id="PF08281"/>
    </source>
</evidence>
<feature type="domain" description="RNA polymerase sigma factor 70 region 4 type 2" evidence="6">
    <location>
        <begin position="109"/>
        <end position="160"/>
    </location>
</feature>
<keyword evidence="8" id="KW-1185">Reference proteome</keyword>
<dbReference type="InterPro" id="IPR013325">
    <property type="entry name" value="RNA_pol_sigma_r2"/>
</dbReference>
<comment type="caution">
    <text evidence="7">The sequence shown here is derived from an EMBL/GenBank/DDBJ whole genome shotgun (WGS) entry which is preliminary data.</text>
</comment>
<dbReference type="Gene3D" id="1.10.10.10">
    <property type="entry name" value="Winged helix-like DNA-binding domain superfamily/Winged helix DNA-binding domain"/>
    <property type="match status" value="1"/>
</dbReference>
<keyword evidence="3" id="KW-0731">Sigma factor</keyword>
<organism evidence="7 8">
    <name type="scientific">Falsibacillus albus</name>
    <dbReference type="NCBI Taxonomy" id="2478915"/>
    <lineage>
        <taxon>Bacteria</taxon>
        <taxon>Bacillati</taxon>
        <taxon>Bacillota</taxon>
        <taxon>Bacilli</taxon>
        <taxon>Bacillales</taxon>
        <taxon>Bacillaceae</taxon>
        <taxon>Falsibacillus</taxon>
    </lineage>
</organism>
<dbReference type="InterPro" id="IPR013249">
    <property type="entry name" value="RNA_pol_sigma70_r4_t2"/>
</dbReference>
<dbReference type="Gene3D" id="1.10.1740.10">
    <property type="match status" value="1"/>
</dbReference>
<sequence length="173" mass="20483">MDQLKIIKKAKKGDHEAFYQLMQSHKERLYRIAYSYLKSEADALEAIQETTFRAYRFIKKLKKPEFFSTWLIRILINYCNDELKKRNRIVFSDQVIETAGSKEDLYPIEIEEAINSLDEKYRQVITMKYLHDLKIKEIAMIMDSPEGTIKTWLAKGLRLLKQDLGRKGDVRDA</sequence>
<comment type="similarity">
    <text evidence="1">Belongs to the sigma-70 factor family. ECF subfamily.</text>
</comment>
<evidence type="ECO:0000313" key="8">
    <source>
        <dbReference type="Proteomes" id="UP000276770"/>
    </source>
</evidence>
<dbReference type="Pfam" id="PF04542">
    <property type="entry name" value="Sigma70_r2"/>
    <property type="match status" value="1"/>
</dbReference>
<dbReference type="RefSeq" id="WP_121682662.1">
    <property type="nucleotide sequence ID" value="NZ_RCVZ01000024.1"/>
</dbReference>
<evidence type="ECO:0000256" key="4">
    <source>
        <dbReference type="ARBA" id="ARBA00023163"/>
    </source>
</evidence>
<evidence type="ECO:0000256" key="2">
    <source>
        <dbReference type="ARBA" id="ARBA00023015"/>
    </source>
</evidence>
<dbReference type="PANTHER" id="PTHR43133:SF51">
    <property type="entry name" value="RNA POLYMERASE SIGMA FACTOR"/>
    <property type="match status" value="1"/>
</dbReference>
<dbReference type="InterPro" id="IPR007627">
    <property type="entry name" value="RNA_pol_sigma70_r2"/>
</dbReference>
<dbReference type="Pfam" id="PF08281">
    <property type="entry name" value="Sigma70_r4_2"/>
    <property type="match status" value="1"/>
</dbReference>
<evidence type="ECO:0000256" key="3">
    <source>
        <dbReference type="ARBA" id="ARBA00023082"/>
    </source>
</evidence>
<dbReference type="OrthoDB" id="9782703at2"/>
<dbReference type="InterPro" id="IPR039425">
    <property type="entry name" value="RNA_pol_sigma-70-like"/>
</dbReference>